<gene>
    <name evidence="2" type="ORF">UW30_C0002G0023</name>
</gene>
<evidence type="ECO:0000313" key="3">
    <source>
        <dbReference type="Proteomes" id="UP000034736"/>
    </source>
</evidence>
<feature type="transmembrane region" description="Helical" evidence="1">
    <location>
        <begin position="35"/>
        <end position="52"/>
    </location>
</feature>
<proteinExistence type="predicted"/>
<dbReference type="EMBL" id="LCHU01000002">
    <property type="protein sequence ID" value="KKT42112.1"/>
    <property type="molecule type" value="Genomic_DNA"/>
</dbReference>
<organism evidence="2 3">
    <name type="scientific">Candidatus Giovannonibacteria bacterium GW2011_GWA2_44_13b</name>
    <dbReference type="NCBI Taxonomy" id="1618647"/>
    <lineage>
        <taxon>Bacteria</taxon>
        <taxon>Candidatus Giovannoniibacteriota</taxon>
    </lineage>
</organism>
<dbReference type="Proteomes" id="UP000034736">
    <property type="component" value="Unassembled WGS sequence"/>
</dbReference>
<name>A0A0G1JDQ5_9BACT</name>
<evidence type="ECO:0000313" key="2">
    <source>
        <dbReference type="EMBL" id="KKT42112.1"/>
    </source>
</evidence>
<protein>
    <submittedName>
        <fullName evidence="2">Uncharacterized protein</fullName>
    </submittedName>
</protein>
<keyword evidence="1" id="KW-0812">Transmembrane</keyword>
<feature type="transmembrane region" description="Helical" evidence="1">
    <location>
        <begin position="73"/>
        <end position="93"/>
    </location>
</feature>
<reference evidence="2 3" key="1">
    <citation type="journal article" date="2015" name="Nature">
        <title>rRNA introns, odd ribosomes, and small enigmatic genomes across a large radiation of phyla.</title>
        <authorList>
            <person name="Brown C.T."/>
            <person name="Hug L.A."/>
            <person name="Thomas B.C."/>
            <person name="Sharon I."/>
            <person name="Castelle C.J."/>
            <person name="Singh A."/>
            <person name="Wilkins M.J."/>
            <person name="Williams K.H."/>
            <person name="Banfield J.F."/>
        </authorList>
    </citation>
    <scope>NUCLEOTIDE SEQUENCE [LARGE SCALE GENOMIC DNA]</scope>
</reference>
<evidence type="ECO:0000256" key="1">
    <source>
        <dbReference type="SAM" id="Phobius"/>
    </source>
</evidence>
<accession>A0A0G1JDQ5</accession>
<comment type="caution">
    <text evidence="2">The sequence shown here is derived from an EMBL/GenBank/DDBJ whole genome shotgun (WGS) entry which is preliminary data.</text>
</comment>
<dbReference type="AlphaFoldDB" id="A0A0G1JDQ5"/>
<sequence length="95" mass="11179">MPMFIFLSALVIFCDAAEAVVVAGPELWKSFRGLFLFQPAIVSVGAFHHFSLDRLFDRPFSFRLVKLQHYPRDFLRFFFAIHAHFFLLSAYRFKT</sequence>
<keyword evidence="1" id="KW-0472">Membrane</keyword>
<keyword evidence="1" id="KW-1133">Transmembrane helix</keyword>